<keyword evidence="3" id="KW-0687">Ribonucleoprotein</keyword>
<dbReference type="Gene3D" id="2.30.30.30">
    <property type="match status" value="1"/>
</dbReference>
<dbReference type="GO" id="GO:0003723">
    <property type="term" value="F:RNA binding"/>
    <property type="evidence" value="ECO:0007669"/>
    <property type="project" value="InterPro"/>
</dbReference>
<dbReference type="Gene3D" id="4.10.950.10">
    <property type="entry name" value="Ribosomal protein L2, domain 3"/>
    <property type="match status" value="1"/>
</dbReference>
<sequence length="236" mass="25387">MGKNLPAQRRGRGTSPTYRSPSHRHYGPVIHPRLQGTGTVTDIFQAPGHTAPLARVRYGTQEVLMIACDGLQVGQAVSVGQPNVDRGNTLPLREVPEGTLVYNLEAMPGDGGRFVRAAGTTAVVVSRGERIVVQLPSGRFRSFHPSCRATIGAIAGAGRGEKPFTKAGKKHHSFRSFSKPAFNVRGVAKNAVDHPHGGGAHQHVGRPSTVGYDAPPGRKVGRLSPQPKRIREKRRR</sequence>
<reference evidence="8" key="1">
    <citation type="journal article" date="2015" name="ISME J.">
        <title>Aquifer environment selects for microbial species cohorts in sediment and groundwater.</title>
        <authorList>
            <person name="Hug L.A."/>
            <person name="Thomas B.C."/>
            <person name="Brown C.T."/>
            <person name="Frischkorn K.R."/>
            <person name="Williams K.H."/>
            <person name="Tringe S.G."/>
            <person name="Banfield J.F."/>
        </authorList>
    </citation>
    <scope>NUCLEOTIDE SEQUENCE</scope>
</reference>
<proteinExistence type="inferred from homology"/>
<protein>
    <recommendedName>
        <fullName evidence="4">50S ribosomal protein L2</fullName>
    </recommendedName>
</protein>
<evidence type="ECO:0000313" key="8">
    <source>
        <dbReference type="EMBL" id="AKQ01691.1"/>
    </source>
</evidence>
<feature type="region of interest" description="Disordered" evidence="5">
    <location>
        <begin position="1"/>
        <end position="26"/>
    </location>
</feature>
<dbReference type="InterPro" id="IPR014722">
    <property type="entry name" value="Rib_uL2_dom2"/>
</dbReference>
<dbReference type="Gene3D" id="2.40.50.140">
    <property type="entry name" value="Nucleic acid-binding proteins"/>
    <property type="match status" value="1"/>
</dbReference>
<evidence type="ECO:0000259" key="7">
    <source>
        <dbReference type="SMART" id="SM01383"/>
    </source>
</evidence>
<dbReference type="InterPro" id="IPR014726">
    <property type="entry name" value="Ribosomal_uL2_dom3"/>
</dbReference>
<organism evidence="8">
    <name type="scientific">uncultured euryarchaeote Rifle_16ft_4_minimus_23719</name>
    <dbReference type="NCBI Taxonomy" id="1665190"/>
    <lineage>
        <taxon>Archaea</taxon>
        <taxon>Methanobacteriati</taxon>
        <taxon>Methanobacteriota</taxon>
        <taxon>environmental samples</taxon>
    </lineage>
</organism>
<dbReference type="Pfam" id="PF03947">
    <property type="entry name" value="Ribosomal_L2_C"/>
    <property type="match status" value="1"/>
</dbReference>
<dbReference type="InterPro" id="IPR012340">
    <property type="entry name" value="NA-bd_OB-fold"/>
</dbReference>
<dbReference type="InterPro" id="IPR002171">
    <property type="entry name" value="Ribosomal_uL2"/>
</dbReference>
<evidence type="ECO:0000256" key="3">
    <source>
        <dbReference type="ARBA" id="ARBA00023274"/>
    </source>
</evidence>
<dbReference type="PIRSF" id="PIRSF002158">
    <property type="entry name" value="Ribosomal_L2"/>
    <property type="match status" value="1"/>
</dbReference>
<dbReference type="PANTHER" id="PTHR13691">
    <property type="entry name" value="RIBOSOMAL PROTEIN L2"/>
    <property type="match status" value="1"/>
</dbReference>
<dbReference type="PANTHER" id="PTHR13691:SF16">
    <property type="entry name" value="LARGE RIBOSOMAL SUBUNIT PROTEIN UL2"/>
    <property type="match status" value="1"/>
</dbReference>
<feature type="domain" description="Large ribosomal subunit protein uL2 C-terminal" evidence="6">
    <location>
        <begin position="84"/>
        <end position="216"/>
    </location>
</feature>
<comment type="similarity">
    <text evidence="1">Belongs to the universal ribosomal protein uL2 family.</text>
</comment>
<dbReference type="InterPro" id="IPR022669">
    <property type="entry name" value="Ribosomal_uL2_C"/>
</dbReference>
<dbReference type="InterPro" id="IPR008991">
    <property type="entry name" value="Translation_prot_SH3-like_sf"/>
</dbReference>
<dbReference type="AlphaFoldDB" id="A0A0H4T242"/>
<dbReference type="GO" id="GO:0022625">
    <property type="term" value="C:cytosolic large ribosomal subunit"/>
    <property type="evidence" value="ECO:0007669"/>
    <property type="project" value="TreeGrafter"/>
</dbReference>
<dbReference type="InterPro" id="IPR023672">
    <property type="entry name" value="Ribosomal_uL2_arc_euk"/>
</dbReference>
<dbReference type="InterPro" id="IPR022666">
    <property type="entry name" value="Ribosomal_uL2_RNA-bd_dom"/>
</dbReference>
<dbReference type="SUPFAM" id="SSF50104">
    <property type="entry name" value="Translation proteins SH3-like domain"/>
    <property type="match status" value="1"/>
</dbReference>
<dbReference type="SMART" id="SM01383">
    <property type="entry name" value="Ribosomal_L2"/>
    <property type="match status" value="1"/>
</dbReference>
<accession>A0A0H4T242</accession>
<evidence type="ECO:0000256" key="5">
    <source>
        <dbReference type="SAM" id="MobiDB-lite"/>
    </source>
</evidence>
<keyword evidence="2 8" id="KW-0689">Ribosomal protein</keyword>
<dbReference type="GO" id="GO:0003735">
    <property type="term" value="F:structural constituent of ribosome"/>
    <property type="evidence" value="ECO:0007669"/>
    <property type="project" value="InterPro"/>
</dbReference>
<feature type="region of interest" description="Disordered" evidence="5">
    <location>
        <begin position="193"/>
        <end position="236"/>
    </location>
</feature>
<feature type="domain" description="Large ribosomal subunit protein uL2 RNA-binding" evidence="7">
    <location>
        <begin position="11"/>
        <end position="79"/>
    </location>
</feature>
<evidence type="ECO:0000256" key="1">
    <source>
        <dbReference type="ARBA" id="ARBA00005636"/>
    </source>
</evidence>
<dbReference type="NCBIfam" id="NF007180">
    <property type="entry name" value="PRK09612.1"/>
    <property type="match status" value="1"/>
</dbReference>
<evidence type="ECO:0000256" key="4">
    <source>
        <dbReference type="ARBA" id="ARBA00035459"/>
    </source>
</evidence>
<dbReference type="SUPFAM" id="SSF50249">
    <property type="entry name" value="Nucleic acid-binding proteins"/>
    <property type="match status" value="1"/>
</dbReference>
<name>A0A0H4T242_9EURY</name>
<evidence type="ECO:0000256" key="2">
    <source>
        <dbReference type="ARBA" id="ARBA00022980"/>
    </source>
</evidence>
<dbReference type="EMBL" id="KT006976">
    <property type="protein sequence ID" value="AKQ01691.1"/>
    <property type="molecule type" value="Genomic_DNA"/>
</dbReference>
<evidence type="ECO:0000259" key="6">
    <source>
        <dbReference type="SMART" id="SM01382"/>
    </source>
</evidence>
<dbReference type="SMART" id="SM01382">
    <property type="entry name" value="Ribosomal_L2_C"/>
    <property type="match status" value="1"/>
</dbReference>
<dbReference type="GO" id="GO:0002181">
    <property type="term" value="P:cytoplasmic translation"/>
    <property type="evidence" value="ECO:0007669"/>
    <property type="project" value="TreeGrafter"/>
</dbReference>